<dbReference type="Proteomes" id="UP000184394">
    <property type="component" value="Unassembled WGS sequence"/>
</dbReference>
<sequence>MKYRFFAAFTGALLTVSALSACSNNNTSDYEENTPAVSEDLTSEMTETDAEEATVPVREADTKALSEKSAANRPQLVFAMDNGDYVYSAYKNDSDTPVEVYVRNDHKGKTEELDIPEGSELLYSDGEKLYYYSADDGLCEYDNKRSTPLNKETKSENTVKRDNFFFADDCIYFAVSDDKGTEIRSMDYSGKLSDKVYSTERRNARIVGFYDGKPVCSYDVGTYGYICIFDSEKSSTELKTGNKPYIVGDKVYFIDLNSLCCMPVAGGEEEKLSDERCTDFCFYGDKLIFTDGTSVFSVENGRTTTIFDTEKLNNCDYISGLGITDDKLFVCGSSGSFWKSIAEIDDSGKVAEEIIAGIDR</sequence>
<evidence type="ECO:0000313" key="2">
    <source>
        <dbReference type="EMBL" id="SHM11323.1"/>
    </source>
</evidence>
<keyword evidence="1" id="KW-0732">Signal</keyword>
<dbReference type="OrthoDB" id="1817868at2"/>
<gene>
    <name evidence="2" type="ORF">SAMN04487860_10164</name>
</gene>
<feature type="chain" id="PRO_5039167130" description="DUF5050 domain-containing protein" evidence="1">
    <location>
        <begin position="21"/>
        <end position="360"/>
    </location>
</feature>
<accession>A0A1M7G4W8</accession>
<dbReference type="EMBL" id="FRCT01000001">
    <property type="protein sequence ID" value="SHM11323.1"/>
    <property type="molecule type" value="Genomic_DNA"/>
</dbReference>
<feature type="signal peptide" evidence="1">
    <location>
        <begin position="1"/>
        <end position="20"/>
    </location>
</feature>
<evidence type="ECO:0000256" key="1">
    <source>
        <dbReference type="SAM" id="SignalP"/>
    </source>
</evidence>
<dbReference type="PROSITE" id="PS51257">
    <property type="entry name" value="PROKAR_LIPOPROTEIN"/>
    <property type="match status" value="1"/>
</dbReference>
<evidence type="ECO:0000313" key="3">
    <source>
        <dbReference type="Proteomes" id="UP000184394"/>
    </source>
</evidence>
<dbReference type="AlphaFoldDB" id="A0A1M7G4W8"/>
<dbReference type="SUPFAM" id="SSF82171">
    <property type="entry name" value="DPP6 N-terminal domain-like"/>
    <property type="match status" value="1"/>
</dbReference>
<organism evidence="2 3">
    <name type="scientific">Ruminococcus flavefaciens</name>
    <dbReference type="NCBI Taxonomy" id="1265"/>
    <lineage>
        <taxon>Bacteria</taxon>
        <taxon>Bacillati</taxon>
        <taxon>Bacillota</taxon>
        <taxon>Clostridia</taxon>
        <taxon>Eubacteriales</taxon>
        <taxon>Oscillospiraceae</taxon>
        <taxon>Ruminococcus</taxon>
    </lineage>
</organism>
<proteinExistence type="predicted"/>
<evidence type="ECO:0008006" key="4">
    <source>
        <dbReference type="Google" id="ProtNLM"/>
    </source>
</evidence>
<name>A0A1M7G4W8_RUMFL</name>
<protein>
    <recommendedName>
        <fullName evidence="4">DUF5050 domain-containing protein</fullName>
    </recommendedName>
</protein>
<dbReference type="RefSeq" id="WP_072947663.1">
    <property type="nucleotide sequence ID" value="NZ_FRCT01000001.1"/>
</dbReference>
<reference evidence="2 3" key="1">
    <citation type="submission" date="2016-11" db="EMBL/GenBank/DDBJ databases">
        <authorList>
            <person name="Jaros S."/>
            <person name="Januszkiewicz K."/>
            <person name="Wedrychowicz H."/>
        </authorList>
    </citation>
    <scope>NUCLEOTIDE SEQUENCE [LARGE SCALE GENOMIC DNA]</scope>
    <source>
        <strain evidence="2 3">Y1</strain>
    </source>
</reference>